<evidence type="ECO:0000313" key="2">
    <source>
        <dbReference type="EMBL" id="GAA4008522.1"/>
    </source>
</evidence>
<keyword evidence="3" id="KW-1185">Reference proteome</keyword>
<sequence length="65" mass="6794">MLVAAASMALAASSPAAPVPVRASVDVLVRIVAAVEVRNGRASERHQRRRGKAPDGSALTLIEFE</sequence>
<name>A0ABP7S911_9SPHN</name>
<organism evidence="2 3">
    <name type="scientific">Sphingomonas swuensis</name>
    <dbReference type="NCBI Taxonomy" id="977800"/>
    <lineage>
        <taxon>Bacteria</taxon>
        <taxon>Pseudomonadati</taxon>
        <taxon>Pseudomonadota</taxon>
        <taxon>Alphaproteobacteria</taxon>
        <taxon>Sphingomonadales</taxon>
        <taxon>Sphingomonadaceae</taxon>
        <taxon>Sphingomonas</taxon>
    </lineage>
</organism>
<feature type="chain" id="PRO_5046534596" description="Secreted protein" evidence="1">
    <location>
        <begin position="17"/>
        <end position="65"/>
    </location>
</feature>
<proteinExistence type="predicted"/>
<reference evidence="3" key="1">
    <citation type="journal article" date="2019" name="Int. J. Syst. Evol. Microbiol.">
        <title>The Global Catalogue of Microorganisms (GCM) 10K type strain sequencing project: providing services to taxonomists for standard genome sequencing and annotation.</title>
        <authorList>
            <consortium name="The Broad Institute Genomics Platform"/>
            <consortium name="The Broad Institute Genome Sequencing Center for Infectious Disease"/>
            <person name="Wu L."/>
            <person name="Ma J."/>
        </authorList>
    </citation>
    <scope>NUCLEOTIDE SEQUENCE [LARGE SCALE GENOMIC DNA]</scope>
    <source>
        <strain evidence="3">JCM 17563</strain>
    </source>
</reference>
<evidence type="ECO:0000313" key="3">
    <source>
        <dbReference type="Proteomes" id="UP001500235"/>
    </source>
</evidence>
<dbReference type="Proteomes" id="UP001500235">
    <property type="component" value="Unassembled WGS sequence"/>
</dbReference>
<feature type="signal peptide" evidence="1">
    <location>
        <begin position="1"/>
        <end position="16"/>
    </location>
</feature>
<evidence type="ECO:0000256" key="1">
    <source>
        <dbReference type="SAM" id="SignalP"/>
    </source>
</evidence>
<accession>A0ABP7S911</accession>
<gene>
    <name evidence="2" type="ORF">GCM10022280_01580</name>
</gene>
<comment type="caution">
    <text evidence="2">The sequence shown here is derived from an EMBL/GenBank/DDBJ whole genome shotgun (WGS) entry which is preliminary data.</text>
</comment>
<dbReference type="RefSeq" id="WP_344705491.1">
    <property type="nucleotide sequence ID" value="NZ_BAABBQ010000001.1"/>
</dbReference>
<protein>
    <recommendedName>
        <fullName evidence="4">Secreted protein</fullName>
    </recommendedName>
</protein>
<dbReference type="EMBL" id="BAABBQ010000001">
    <property type="protein sequence ID" value="GAA4008522.1"/>
    <property type="molecule type" value="Genomic_DNA"/>
</dbReference>
<evidence type="ECO:0008006" key="4">
    <source>
        <dbReference type="Google" id="ProtNLM"/>
    </source>
</evidence>
<keyword evidence="1" id="KW-0732">Signal</keyword>